<dbReference type="Pfam" id="PF17800">
    <property type="entry name" value="NPL"/>
    <property type="match status" value="1"/>
</dbReference>
<feature type="region of interest" description="Disordered" evidence="6">
    <location>
        <begin position="131"/>
        <end position="373"/>
    </location>
</feature>
<organism evidence="8 9">
    <name type="scientific">Nephila pilipes</name>
    <name type="common">Giant wood spider</name>
    <name type="synonym">Nephila maculata</name>
    <dbReference type="NCBI Taxonomy" id="299642"/>
    <lineage>
        <taxon>Eukaryota</taxon>
        <taxon>Metazoa</taxon>
        <taxon>Ecdysozoa</taxon>
        <taxon>Arthropoda</taxon>
        <taxon>Chelicerata</taxon>
        <taxon>Arachnida</taxon>
        <taxon>Araneae</taxon>
        <taxon>Araneomorphae</taxon>
        <taxon>Entelegynae</taxon>
        <taxon>Araneoidea</taxon>
        <taxon>Nephilidae</taxon>
        <taxon>Nephila</taxon>
    </lineage>
</organism>
<dbReference type="PANTHER" id="PTHR43811:SF19">
    <property type="entry name" value="39 KDA FK506-BINDING NUCLEAR PROTEIN"/>
    <property type="match status" value="1"/>
</dbReference>
<dbReference type="EMBL" id="BMAW01102429">
    <property type="protein sequence ID" value="GFT04246.1"/>
    <property type="molecule type" value="Genomic_DNA"/>
</dbReference>
<dbReference type="InterPro" id="IPR023566">
    <property type="entry name" value="PPIase_Fpr3/Fpr4-like"/>
</dbReference>
<evidence type="ECO:0000313" key="9">
    <source>
        <dbReference type="Proteomes" id="UP000887013"/>
    </source>
</evidence>
<dbReference type="OrthoDB" id="1902587at2759"/>
<feature type="compositionally biased region" description="Polar residues" evidence="6">
    <location>
        <begin position="250"/>
        <end position="271"/>
    </location>
</feature>
<feature type="compositionally biased region" description="Basic and acidic residues" evidence="6">
    <location>
        <begin position="141"/>
        <end position="179"/>
    </location>
</feature>
<feature type="compositionally biased region" description="Basic residues" evidence="6">
    <location>
        <begin position="356"/>
        <end position="366"/>
    </location>
</feature>
<feature type="compositionally biased region" description="Polar residues" evidence="6">
    <location>
        <begin position="131"/>
        <end position="140"/>
    </location>
</feature>
<sequence length="510" mass="56133">MIKSSATDSPSAYRSSFWGVCCESGKKYSQVVKQKFHISMAALDASVVPTSQCVSLMVERGGSEYLLCNLKPDSLLQVNLNLYFDKGEKIAFFLKGHGTVHLSGYLIYGENNSLEDSGGIKKSEQNQVTVSFTKNKNKTGNVKENELYGAKESKKGKNVESPKSMSKPEKNSKVTMKDEESSDEEEEDSSEDDFADIKALQRVAQKRPHASNEKDEDSDEEDDDEEESSSSIEMVKKNPVKDVQNKKLKMNSSTPIQAKKGNQSTNKTSTEVIDLDDSSKPDDMNSSIGRTPMPKKQASSIAKNLMNESKIGEKVSKDQESDSDSDDDDEDMDTSTNKIPNKNLSNLSASTESPRARKRARQKAKKLAAANESKIANESNLSVSNQSCTENEDLSKAQFSKKLPGGIGYEDIRVGNGPIAKKGRLVHVYYTGKLENNKIFDSCSAGKKPFRFKLGVGEVIKGWDLGVEGMKVGGKRRLRIPPEMGYKSQRAGPIPPNSTLYFTVELKAVS</sequence>
<dbReference type="InterPro" id="IPR001179">
    <property type="entry name" value="PPIase_FKBP_dom"/>
</dbReference>
<keyword evidence="9" id="KW-1185">Reference proteome</keyword>
<evidence type="ECO:0000256" key="4">
    <source>
        <dbReference type="ARBA" id="ARBA00023235"/>
    </source>
</evidence>
<reference evidence="8" key="1">
    <citation type="submission" date="2020-08" db="EMBL/GenBank/DDBJ databases">
        <title>Multicomponent nature underlies the extraordinary mechanical properties of spider dragline silk.</title>
        <authorList>
            <person name="Kono N."/>
            <person name="Nakamura H."/>
            <person name="Mori M."/>
            <person name="Yoshida Y."/>
            <person name="Ohtoshi R."/>
            <person name="Malay A.D."/>
            <person name="Moran D.A.P."/>
            <person name="Tomita M."/>
            <person name="Numata K."/>
            <person name="Arakawa K."/>
        </authorList>
    </citation>
    <scope>NUCLEOTIDE SEQUENCE</scope>
</reference>
<evidence type="ECO:0000259" key="7">
    <source>
        <dbReference type="PROSITE" id="PS50059"/>
    </source>
</evidence>
<dbReference type="PROSITE" id="PS50059">
    <property type="entry name" value="FKBP_PPIASE"/>
    <property type="match status" value="1"/>
</dbReference>
<comment type="catalytic activity">
    <reaction evidence="1 5">
        <text>[protein]-peptidylproline (omega=180) = [protein]-peptidylproline (omega=0)</text>
        <dbReference type="Rhea" id="RHEA:16237"/>
        <dbReference type="Rhea" id="RHEA-COMP:10747"/>
        <dbReference type="Rhea" id="RHEA-COMP:10748"/>
        <dbReference type="ChEBI" id="CHEBI:83833"/>
        <dbReference type="ChEBI" id="CHEBI:83834"/>
        <dbReference type="EC" id="5.2.1.8"/>
    </reaction>
</comment>
<accession>A0A8X6TDW3</accession>
<dbReference type="SUPFAM" id="SSF54534">
    <property type="entry name" value="FKBP-like"/>
    <property type="match status" value="1"/>
</dbReference>
<dbReference type="InterPro" id="IPR041232">
    <property type="entry name" value="NPL"/>
</dbReference>
<feature type="compositionally biased region" description="Acidic residues" evidence="6">
    <location>
        <begin position="214"/>
        <end position="228"/>
    </location>
</feature>
<dbReference type="GO" id="GO:0000785">
    <property type="term" value="C:chromatin"/>
    <property type="evidence" value="ECO:0007669"/>
    <property type="project" value="TreeGrafter"/>
</dbReference>
<dbReference type="Gene3D" id="3.10.50.40">
    <property type="match status" value="1"/>
</dbReference>
<dbReference type="Gene3D" id="2.60.120.340">
    <property type="entry name" value="Nucleoplasmin core domain"/>
    <property type="match status" value="1"/>
</dbReference>
<dbReference type="PANTHER" id="PTHR43811">
    <property type="entry name" value="FKBP-TYPE PEPTIDYL-PROLYL CIS-TRANS ISOMERASE FKPA"/>
    <property type="match status" value="1"/>
</dbReference>
<evidence type="ECO:0000256" key="6">
    <source>
        <dbReference type="SAM" id="MobiDB-lite"/>
    </source>
</evidence>
<dbReference type="Proteomes" id="UP000887013">
    <property type="component" value="Unassembled WGS sequence"/>
</dbReference>
<dbReference type="AlphaFoldDB" id="A0A8X6TDW3"/>
<feature type="compositionally biased region" description="Polar residues" evidence="6">
    <location>
        <begin position="336"/>
        <end position="353"/>
    </location>
</feature>
<dbReference type="GO" id="GO:0003755">
    <property type="term" value="F:peptidyl-prolyl cis-trans isomerase activity"/>
    <property type="evidence" value="ECO:0007669"/>
    <property type="project" value="UniProtKB-KW"/>
</dbReference>
<feature type="domain" description="PPIase FKBP-type" evidence="7">
    <location>
        <begin position="423"/>
        <end position="510"/>
    </location>
</feature>
<gene>
    <name evidence="8" type="primary">FKBP46</name>
    <name evidence="8" type="ORF">NPIL_64552</name>
</gene>
<protein>
    <recommendedName>
        <fullName evidence="2 5">peptidylprolyl isomerase</fullName>
        <ecNumber evidence="2 5">5.2.1.8</ecNumber>
    </recommendedName>
</protein>
<evidence type="ECO:0000256" key="2">
    <source>
        <dbReference type="ARBA" id="ARBA00013194"/>
    </source>
</evidence>
<evidence type="ECO:0000313" key="8">
    <source>
        <dbReference type="EMBL" id="GFT04246.1"/>
    </source>
</evidence>
<dbReference type="PIRSF" id="PIRSF001473">
    <property type="entry name" value="FK506-bp_FPR3"/>
    <property type="match status" value="1"/>
</dbReference>
<evidence type="ECO:0000256" key="5">
    <source>
        <dbReference type="PROSITE-ProRule" id="PRU00277"/>
    </source>
</evidence>
<evidence type="ECO:0000256" key="3">
    <source>
        <dbReference type="ARBA" id="ARBA00023110"/>
    </source>
</evidence>
<feature type="compositionally biased region" description="Basic and acidic residues" evidence="6">
    <location>
        <begin position="234"/>
        <end position="245"/>
    </location>
</feature>
<feature type="compositionally biased region" description="Acidic residues" evidence="6">
    <location>
        <begin position="180"/>
        <end position="194"/>
    </location>
</feature>
<dbReference type="Pfam" id="PF00254">
    <property type="entry name" value="FKBP_C"/>
    <property type="match status" value="1"/>
</dbReference>
<comment type="caution">
    <text evidence="8">The sequence shown here is derived from an EMBL/GenBank/DDBJ whole genome shotgun (WGS) entry which is preliminary data.</text>
</comment>
<dbReference type="InterPro" id="IPR046357">
    <property type="entry name" value="PPIase_dom_sf"/>
</dbReference>
<feature type="compositionally biased region" description="Basic and acidic residues" evidence="6">
    <location>
        <begin position="310"/>
        <end position="320"/>
    </location>
</feature>
<dbReference type="FunFam" id="3.10.50.40:FF:000006">
    <property type="entry name" value="Peptidyl-prolyl cis-trans isomerase"/>
    <property type="match status" value="1"/>
</dbReference>
<dbReference type="GO" id="GO:0005730">
    <property type="term" value="C:nucleolus"/>
    <property type="evidence" value="ECO:0007669"/>
    <property type="project" value="TreeGrafter"/>
</dbReference>
<feature type="compositionally biased region" description="Acidic residues" evidence="6">
    <location>
        <begin position="321"/>
        <end position="333"/>
    </location>
</feature>
<proteinExistence type="predicted"/>
<keyword evidence="3 5" id="KW-0697">Rotamase</keyword>
<evidence type="ECO:0000256" key="1">
    <source>
        <dbReference type="ARBA" id="ARBA00000971"/>
    </source>
</evidence>
<dbReference type="EC" id="5.2.1.8" evidence="2 5"/>
<keyword evidence="4 5" id="KW-0413">Isomerase</keyword>
<name>A0A8X6TDW3_NEPPI</name>